<evidence type="ECO:0000256" key="1">
    <source>
        <dbReference type="SAM" id="Phobius"/>
    </source>
</evidence>
<keyword evidence="1" id="KW-1133">Transmembrane helix</keyword>
<protein>
    <submittedName>
        <fullName evidence="2">Uncharacterized protein</fullName>
    </submittedName>
</protein>
<dbReference type="AlphaFoldDB" id="A0A7D4XUU4"/>
<evidence type="ECO:0000313" key="2">
    <source>
        <dbReference type="EMBL" id="QKW93650.1"/>
    </source>
</evidence>
<accession>A0A7D4XUU4</accession>
<sequence length="172" mass="18670">MGPCQNLARGVGGWMADLEEQRGAVRNVVDEHLLKVNGAARRYRKLNTVLLLIAVIFGGVGTLFAGVVAAGGGPAKGVTKAVTGEEPKSELPETWRKMCLWIAVLTGIGTLSSGMNGQLRIAEQQSRAMACAGHLDSLKLDLLVDTDFTEEDLNRIKDNLSKVLREYPDYFR</sequence>
<reference evidence="2" key="1">
    <citation type="journal article" date="2020" name="Molecules">
        <title>2-Hydroxysorangiadenosine: Structure and Biosynthesis of a Myxobacterial Sesquiterpene-Nucleoside.</title>
        <authorList>
            <person name="Okoth D.A."/>
            <person name="Hug J.J."/>
            <person name="Garcia R."/>
            <person name="Sproer C."/>
            <person name="Overmann J."/>
            <person name="Muller R."/>
        </authorList>
    </citation>
    <scope>NUCLEOTIDE SEQUENCE</scope>
    <source>
        <strain evidence="2">MCy10943</strain>
    </source>
</reference>
<name>A0A7D4XUU4_9BACT</name>
<keyword evidence="1" id="KW-0472">Membrane</keyword>
<dbReference type="EMBL" id="MT520811">
    <property type="protein sequence ID" value="QKW93650.1"/>
    <property type="molecule type" value="Genomic_DNA"/>
</dbReference>
<gene>
    <name evidence="2" type="primary">sora3</name>
</gene>
<keyword evidence="1" id="KW-0812">Transmembrane</keyword>
<feature type="transmembrane region" description="Helical" evidence="1">
    <location>
        <begin position="49"/>
        <end position="70"/>
    </location>
</feature>
<feature type="transmembrane region" description="Helical" evidence="1">
    <location>
        <begin position="100"/>
        <end position="119"/>
    </location>
</feature>
<proteinExistence type="predicted"/>
<organism evidence="2">
    <name type="scientific">Vitiosangium cumulatum</name>
    <dbReference type="NCBI Taxonomy" id="1867796"/>
    <lineage>
        <taxon>Bacteria</taxon>
        <taxon>Pseudomonadati</taxon>
        <taxon>Myxococcota</taxon>
        <taxon>Myxococcia</taxon>
        <taxon>Myxococcales</taxon>
        <taxon>Cystobacterineae</taxon>
        <taxon>Archangiaceae</taxon>
        <taxon>Vitiosangium</taxon>
    </lineage>
</organism>